<evidence type="ECO:0000313" key="1">
    <source>
        <dbReference type="EMBL" id="TNV83591.1"/>
    </source>
</evidence>
<gene>
    <name evidence="1" type="ORF">FGO68_gene3407</name>
</gene>
<dbReference type="Proteomes" id="UP000785679">
    <property type="component" value="Unassembled WGS sequence"/>
</dbReference>
<keyword evidence="2" id="KW-1185">Reference proteome</keyword>
<comment type="caution">
    <text evidence="1">The sequence shown here is derived from an EMBL/GenBank/DDBJ whole genome shotgun (WGS) entry which is preliminary data.</text>
</comment>
<proteinExistence type="predicted"/>
<dbReference type="AlphaFoldDB" id="A0A8J8P0U4"/>
<protein>
    <submittedName>
        <fullName evidence="1">Uncharacterized protein</fullName>
    </submittedName>
</protein>
<sequence length="165" mass="19228">MHLLRTTLEFSLQSVIVIEAFECEYQWLIKGLTSSQTFQFKFSSLSQEKNQQMKFDSQSQYLPKFVFVTSSDFSLRPLEFVLQSSFLILEIGHPSALALFSFVIQAFSISAKYHQITITQRSQYRVQFFLEAFNWAYMLLFNSCFKTFCCNIPSLICDYSNSTIS</sequence>
<reference evidence="1" key="1">
    <citation type="submission" date="2019-06" db="EMBL/GenBank/DDBJ databases">
        <authorList>
            <person name="Zheng W."/>
        </authorList>
    </citation>
    <scope>NUCLEOTIDE SEQUENCE</scope>
    <source>
        <strain evidence="1">QDHG01</strain>
    </source>
</reference>
<accession>A0A8J8P0U4</accession>
<name>A0A8J8P0U4_HALGN</name>
<evidence type="ECO:0000313" key="2">
    <source>
        <dbReference type="Proteomes" id="UP000785679"/>
    </source>
</evidence>
<dbReference type="EMBL" id="RRYP01003675">
    <property type="protein sequence ID" value="TNV83591.1"/>
    <property type="molecule type" value="Genomic_DNA"/>
</dbReference>
<organism evidence="1 2">
    <name type="scientific">Halteria grandinella</name>
    <dbReference type="NCBI Taxonomy" id="5974"/>
    <lineage>
        <taxon>Eukaryota</taxon>
        <taxon>Sar</taxon>
        <taxon>Alveolata</taxon>
        <taxon>Ciliophora</taxon>
        <taxon>Intramacronucleata</taxon>
        <taxon>Spirotrichea</taxon>
        <taxon>Stichotrichia</taxon>
        <taxon>Sporadotrichida</taxon>
        <taxon>Halteriidae</taxon>
        <taxon>Halteria</taxon>
    </lineage>
</organism>